<dbReference type="Gene3D" id="2.60.40.3330">
    <property type="match status" value="1"/>
</dbReference>
<comment type="similarity">
    <text evidence="2">Belongs to the nematode transthyretin-like family.</text>
</comment>
<proteinExistence type="inferred from homology"/>
<sequence>MRTLILVALTVAVVPSIVEGLLKQGVAVKGKLVCGHLPSTDAKVRIVDLDTGPDPDDTLDEKIVDADGSFTLSGTTHELTPIDPEFYIWHKCKDEKPCHRKLKFKIPKKYIHNGNVTADKWVDMGVLNLEGVFDKEERECIK</sequence>
<dbReference type="PANTHER" id="PTHR21700">
    <property type="entry name" value="TRANSTHYRETIN-LIKE FAMILY PROTEIN-RELATED"/>
    <property type="match status" value="1"/>
</dbReference>
<accession>A0AA36DHX0</accession>
<dbReference type="Pfam" id="PF01060">
    <property type="entry name" value="TTR-52"/>
    <property type="match status" value="1"/>
</dbReference>
<dbReference type="EMBL" id="CATQJA010002709">
    <property type="protein sequence ID" value="CAJ0586856.1"/>
    <property type="molecule type" value="Genomic_DNA"/>
</dbReference>
<comment type="caution">
    <text evidence="6">The sequence shown here is derived from an EMBL/GenBank/DDBJ whole genome shotgun (WGS) entry which is preliminary data.</text>
</comment>
<dbReference type="AlphaFoldDB" id="A0AA36DHX0"/>
<comment type="subcellular location">
    <subcellularLocation>
        <location evidence="1">Secreted</location>
    </subcellularLocation>
</comment>
<keyword evidence="3" id="KW-0964">Secreted</keyword>
<dbReference type="InterPro" id="IPR001534">
    <property type="entry name" value="Transthyretin-like"/>
</dbReference>
<organism evidence="6 7">
    <name type="scientific">Mesorhabditis spiculigera</name>
    <dbReference type="NCBI Taxonomy" id="96644"/>
    <lineage>
        <taxon>Eukaryota</taxon>
        <taxon>Metazoa</taxon>
        <taxon>Ecdysozoa</taxon>
        <taxon>Nematoda</taxon>
        <taxon>Chromadorea</taxon>
        <taxon>Rhabditida</taxon>
        <taxon>Rhabditina</taxon>
        <taxon>Rhabditomorpha</taxon>
        <taxon>Rhabditoidea</taxon>
        <taxon>Rhabditidae</taxon>
        <taxon>Mesorhabditinae</taxon>
        <taxon>Mesorhabditis</taxon>
    </lineage>
</organism>
<name>A0AA36DHX0_9BILA</name>
<gene>
    <name evidence="6" type="ORF">MSPICULIGERA_LOCUS24838</name>
</gene>
<evidence type="ECO:0000256" key="5">
    <source>
        <dbReference type="SAM" id="SignalP"/>
    </source>
</evidence>
<evidence type="ECO:0000313" key="7">
    <source>
        <dbReference type="Proteomes" id="UP001177023"/>
    </source>
</evidence>
<evidence type="ECO:0000256" key="2">
    <source>
        <dbReference type="ARBA" id="ARBA00010112"/>
    </source>
</evidence>
<evidence type="ECO:0000256" key="4">
    <source>
        <dbReference type="ARBA" id="ARBA00022729"/>
    </source>
</evidence>
<protein>
    <submittedName>
        <fullName evidence="6">Uncharacterized protein</fullName>
    </submittedName>
</protein>
<feature type="non-terminal residue" evidence="6">
    <location>
        <position position="142"/>
    </location>
</feature>
<dbReference type="InterPro" id="IPR038479">
    <property type="entry name" value="Transthyretin-like_sf"/>
</dbReference>
<dbReference type="GO" id="GO:0005576">
    <property type="term" value="C:extracellular region"/>
    <property type="evidence" value="ECO:0007669"/>
    <property type="project" value="UniProtKB-SubCell"/>
</dbReference>
<feature type="signal peptide" evidence="5">
    <location>
        <begin position="1"/>
        <end position="20"/>
    </location>
</feature>
<reference evidence="6" key="1">
    <citation type="submission" date="2023-06" db="EMBL/GenBank/DDBJ databases">
        <authorList>
            <person name="Delattre M."/>
        </authorList>
    </citation>
    <scope>NUCLEOTIDE SEQUENCE</scope>
    <source>
        <strain evidence="6">AF72</strain>
    </source>
</reference>
<evidence type="ECO:0000256" key="3">
    <source>
        <dbReference type="ARBA" id="ARBA00022525"/>
    </source>
</evidence>
<feature type="chain" id="PRO_5041381342" evidence="5">
    <location>
        <begin position="21"/>
        <end position="142"/>
    </location>
</feature>
<dbReference type="Proteomes" id="UP001177023">
    <property type="component" value="Unassembled WGS sequence"/>
</dbReference>
<dbReference type="GO" id="GO:0009986">
    <property type="term" value="C:cell surface"/>
    <property type="evidence" value="ECO:0007669"/>
    <property type="project" value="InterPro"/>
</dbReference>
<keyword evidence="4 5" id="KW-0732">Signal</keyword>
<evidence type="ECO:0000313" key="6">
    <source>
        <dbReference type="EMBL" id="CAJ0586856.1"/>
    </source>
</evidence>
<evidence type="ECO:0000256" key="1">
    <source>
        <dbReference type="ARBA" id="ARBA00004613"/>
    </source>
</evidence>
<dbReference type="PANTHER" id="PTHR21700:SF6">
    <property type="entry name" value="TRANSTHYRETIN-LIKE FAMILY PROTEIN"/>
    <property type="match status" value="1"/>
</dbReference>
<keyword evidence="7" id="KW-1185">Reference proteome</keyword>